<dbReference type="InterPro" id="IPR014718">
    <property type="entry name" value="GH-type_carb-bd"/>
</dbReference>
<dbReference type="InterPro" id="IPR006102">
    <property type="entry name" value="Ig-like_GH2"/>
</dbReference>
<dbReference type="Proteomes" id="UP000696573">
    <property type="component" value="Unassembled WGS sequence"/>
</dbReference>
<dbReference type="InterPro" id="IPR008979">
    <property type="entry name" value="Galactose-bd-like_sf"/>
</dbReference>
<evidence type="ECO:0000256" key="1">
    <source>
        <dbReference type="ARBA" id="ARBA00001412"/>
    </source>
</evidence>
<dbReference type="InterPro" id="IPR013783">
    <property type="entry name" value="Ig-like_fold"/>
</dbReference>
<dbReference type="EMBL" id="CABFNQ020000602">
    <property type="protein sequence ID" value="CAH0019985.1"/>
    <property type="molecule type" value="Genomic_DNA"/>
</dbReference>
<sequence length="1054" mass="118712">MSLPESQPDWNNLKVLQRNRRPTRAHFYNYEDEITALTLDRNKSALYRSLNGSWKFRHDLSPLEAPDWAATDPNLWDDITVPGMWQLQGYGSPHYTNVNYPFPVDPPNVPLENETGSYWRKFTMPQSWDVGTHTVKLRFEGVDSSYHVWVNGNEVGYSQGSRNAAEFDITSLLNNGKDCVNTVAVRVYKFCDGTYIEDQDQWWLSGIFRDVYLIAFPQHGISDFTLTTNLDDTFTQAEITASVETHGDVRDFKLKLLSPDGGLVGQGADSTSVTIRVTGTELKLWSAEQPVLYTVLLVCGNQVIPQRIGIRRVEVRNANILLNGQPIIFYGVNRHEHHPTLGRSVPYEFMRRDLITMKQHNVNAVRTSHYPNDPRMYEVADELGLYVINEADLECHGFYKPERAKLAAQGLQLSRVEFRERVYVESRPWISDNPAWREAYLDRAVQLVERFKNSTCSIIWSLGNEAFYGQNLAAMYHWVKKRDPMRLVHYEADREAVTADFYSSMYNTLDELRDHAASKTDRPLILCEYAHAMGNGPGGLKDYIDTFRSEKMLQGGFVWQWANHGLLTKSEDGTPFFGYGGDFGDELNDADFILDGLLWSDHTPNPGLFEYKKVTEPVTVEGINVKMGEIALRSHYFFSDLSHLTCSWSVTVQDEEATEPRSMDLPHIGPGLTATVRLPAECVTFLEAKSSSESWVNLSFRLKSDTNWAPAGHEVAWSQVHVPSPSPGEPSNSASAIVKNVKVPIINTTPGRLIVSSANSNAQMVFNLVRGGFQWTSESGVAVTKGPDLSIYRAMTSNDLGFGGDGAEWQRCMVDWARSAVIKTTWEQDKGDGTNGDVKVAIKVRIGPPSLSWAVRATLEYVVSGSLTTVSIRARGDLERRESASPAPHVLPRIGLDLTLPRSYNRVHWFGRGPGEGYRDKKEASRVGLYQASVDELHVPYEVPQENGSRGDVHWVRLQADEGISDTPILEVRMVHGQFNFTARKHTPQELDRARHPHELKECDELLLSLDYAHHGLGSGSCGPPPFEAYRLYAEPFDFTTVLRLVEDGEAMDT</sequence>
<name>A0A9N9VAH3_9HYPO</name>
<dbReference type="FunFam" id="3.20.20.80:FF:000018">
    <property type="entry name" value="Beta-galactosidase"/>
    <property type="match status" value="1"/>
</dbReference>
<dbReference type="SUPFAM" id="SSF74650">
    <property type="entry name" value="Galactose mutarotase-like"/>
    <property type="match status" value="1"/>
</dbReference>
<dbReference type="GO" id="GO:0004565">
    <property type="term" value="F:beta-galactosidase activity"/>
    <property type="evidence" value="ECO:0007669"/>
    <property type="project" value="UniProtKB-EC"/>
</dbReference>
<dbReference type="Pfam" id="PF16353">
    <property type="entry name" value="LacZ_4"/>
    <property type="match status" value="1"/>
</dbReference>
<dbReference type="SUPFAM" id="SSF49303">
    <property type="entry name" value="beta-Galactosidase/glucuronidase domain"/>
    <property type="match status" value="2"/>
</dbReference>
<evidence type="ECO:0000259" key="8">
    <source>
        <dbReference type="SMART" id="SM01038"/>
    </source>
</evidence>
<keyword evidence="10" id="KW-1185">Reference proteome</keyword>
<evidence type="ECO:0000313" key="10">
    <source>
        <dbReference type="Proteomes" id="UP000696573"/>
    </source>
</evidence>
<keyword evidence="5 7" id="KW-0326">Glycosidase</keyword>
<accession>A0A9N9VAH3</accession>
<evidence type="ECO:0000256" key="5">
    <source>
        <dbReference type="ARBA" id="ARBA00023295"/>
    </source>
</evidence>
<reference evidence="9" key="1">
    <citation type="submission" date="2021-10" db="EMBL/GenBank/DDBJ databases">
        <authorList>
            <person name="Piombo E."/>
        </authorList>
    </citation>
    <scope>NUCLEOTIDE SEQUENCE</scope>
</reference>
<dbReference type="PRINTS" id="PR00132">
    <property type="entry name" value="GLHYDRLASE2"/>
</dbReference>
<dbReference type="PANTHER" id="PTHR46323:SF2">
    <property type="entry name" value="BETA-GALACTOSIDASE"/>
    <property type="match status" value="1"/>
</dbReference>
<comment type="similarity">
    <text evidence="2 7">Belongs to the glycosyl hydrolase 2 family.</text>
</comment>
<dbReference type="OrthoDB" id="408320at2759"/>
<dbReference type="InterPro" id="IPR006103">
    <property type="entry name" value="Glyco_hydro_2_cat"/>
</dbReference>
<evidence type="ECO:0000256" key="3">
    <source>
        <dbReference type="ARBA" id="ARBA00012756"/>
    </source>
</evidence>
<dbReference type="Pfam" id="PF00703">
    <property type="entry name" value="Glyco_hydro_2"/>
    <property type="match status" value="1"/>
</dbReference>
<dbReference type="SUPFAM" id="SSF49785">
    <property type="entry name" value="Galactose-binding domain-like"/>
    <property type="match status" value="1"/>
</dbReference>
<dbReference type="Pfam" id="PF02929">
    <property type="entry name" value="Bgal_small_N"/>
    <property type="match status" value="1"/>
</dbReference>
<dbReference type="InterPro" id="IPR011013">
    <property type="entry name" value="Gal_mutarotase_sf_dom"/>
</dbReference>
<dbReference type="GO" id="GO:0005990">
    <property type="term" value="P:lactose catabolic process"/>
    <property type="evidence" value="ECO:0007669"/>
    <property type="project" value="TreeGrafter"/>
</dbReference>
<comment type="catalytic activity">
    <reaction evidence="1">
        <text>Hydrolysis of terminal non-reducing beta-D-galactose residues in beta-D-galactosides.</text>
        <dbReference type="EC" id="3.2.1.23"/>
    </reaction>
</comment>
<dbReference type="GO" id="GO:0030246">
    <property type="term" value="F:carbohydrate binding"/>
    <property type="evidence" value="ECO:0007669"/>
    <property type="project" value="InterPro"/>
</dbReference>
<dbReference type="InterPro" id="IPR036156">
    <property type="entry name" value="Beta-gal/glucu_dom_sf"/>
</dbReference>
<proteinExistence type="inferred from homology"/>
<dbReference type="InterPro" id="IPR023230">
    <property type="entry name" value="Glyco_hydro_2_CS"/>
</dbReference>
<dbReference type="PANTHER" id="PTHR46323">
    <property type="entry name" value="BETA-GALACTOSIDASE"/>
    <property type="match status" value="1"/>
</dbReference>
<evidence type="ECO:0000256" key="7">
    <source>
        <dbReference type="RuleBase" id="RU361154"/>
    </source>
</evidence>
<dbReference type="InterPro" id="IPR017853">
    <property type="entry name" value="GH"/>
</dbReference>
<comment type="caution">
    <text evidence="9">The sequence shown here is derived from an EMBL/GenBank/DDBJ whole genome shotgun (WGS) entry which is preliminary data.</text>
</comment>
<keyword evidence="4 7" id="KW-0378">Hydrolase</keyword>
<dbReference type="InterPro" id="IPR032312">
    <property type="entry name" value="LacZ_4"/>
</dbReference>
<dbReference type="InterPro" id="IPR004199">
    <property type="entry name" value="B-gal_small/dom_5"/>
</dbReference>
<dbReference type="SMART" id="SM01038">
    <property type="entry name" value="Bgal_small_N"/>
    <property type="match status" value="1"/>
</dbReference>
<evidence type="ECO:0000256" key="6">
    <source>
        <dbReference type="ARBA" id="ARBA00032230"/>
    </source>
</evidence>
<evidence type="ECO:0000256" key="2">
    <source>
        <dbReference type="ARBA" id="ARBA00007401"/>
    </source>
</evidence>
<organism evidence="9 10">
    <name type="scientific">Clonostachys rhizophaga</name>
    <dbReference type="NCBI Taxonomy" id="160324"/>
    <lineage>
        <taxon>Eukaryota</taxon>
        <taxon>Fungi</taxon>
        <taxon>Dikarya</taxon>
        <taxon>Ascomycota</taxon>
        <taxon>Pezizomycotina</taxon>
        <taxon>Sordariomycetes</taxon>
        <taxon>Hypocreomycetidae</taxon>
        <taxon>Hypocreales</taxon>
        <taxon>Bionectriaceae</taxon>
        <taxon>Clonostachys</taxon>
    </lineage>
</organism>
<dbReference type="InterPro" id="IPR006104">
    <property type="entry name" value="Glyco_hydro_2_N"/>
</dbReference>
<dbReference type="Gene3D" id="2.60.120.260">
    <property type="entry name" value="Galactose-binding domain-like"/>
    <property type="match status" value="1"/>
</dbReference>
<dbReference type="Pfam" id="PF02836">
    <property type="entry name" value="Glyco_hydro_2_C"/>
    <property type="match status" value="1"/>
</dbReference>
<dbReference type="SUPFAM" id="SSF51445">
    <property type="entry name" value="(Trans)glycosidases"/>
    <property type="match status" value="1"/>
</dbReference>
<feature type="domain" description="Beta galactosidase small chain/" evidence="8">
    <location>
        <begin position="756"/>
        <end position="1044"/>
    </location>
</feature>
<protein>
    <recommendedName>
        <fullName evidence="3">beta-galactosidase</fullName>
        <ecNumber evidence="3">3.2.1.23</ecNumber>
    </recommendedName>
    <alternativeName>
        <fullName evidence="6">Lactase</fullName>
    </alternativeName>
</protein>
<dbReference type="GO" id="GO:0009341">
    <property type="term" value="C:beta-galactosidase complex"/>
    <property type="evidence" value="ECO:0007669"/>
    <property type="project" value="InterPro"/>
</dbReference>
<evidence type="ECO:0000313" key="9">
    <source>
        <dbReference type="EMBL" id="CAH0019985.1"/>
    </source>
</evidence>
<evidence type="ECO:0000256" key="4">
    <source>
        <dbReference type="ARBA" id="ARBA00022801"/>
    </source>
</evidence>
<dbReference type="EC" id="3.2.1.23" evidence="3"/>
<dbReference type="Gene3D" id="2.70.98.10">
    <property type="match status" value="1"/>
</dbReference>
<gene>
    <name evidence="9" type="ORF">CRHIZ90672A_00018206</name>
</gene>
<dbReference type="InterPro" id="IPR050347">
    <property type="entry name" value="Bact_Beta-galactosidase"/>
</dbReference>
<dbReference type="Gene3D" id="3.20.20.80">
    <property type="entry name" value="Glycosidases"/>
    <property type="match status" value="1"/>
</dbReference>
<dbReference type="AlphaFoldDB" id="A0A9N9VAH3"/>
<dbReference type="InterPro" id="IPR006101">
    <property type="entry name" value="Glyco_hydro_2"/>
</dbReference>
<dbReference type="Pfam" id="PF02837">
    <property type="entry name" value="Glyco_hydro_2_N"/>
    <property type="match status" value="1"/>
</dbReference>
<dbReference type="Gene3D" id="2.60.40.10">
    <property type="entry name" value="Immunoglobulins"/>
    <property type="match status" value="2"/>
</dbReference>
<dbReference type="PROSITE" id="PS00719">
    <property type="entry name" value="GLYCOSYL_HYDROL_F2_1"/>
    <property type="match status" value="1"/>
</dbReference>